<evidence type="ECO:0000313" key="1">
    <source>
        <dbReference type="EMBL" id="TFK25676.1"/>
    </source>
</evidence>
<name>A0A5C3KYM0_COPMA</name>
<evidence type="ECO:0000313" key="2">
    <source>
        <dbReference type="Proteomes" id="UP000307440"/>
    </source>
</evidence>
<dbReference type="OrthoDB" id="2770090at2759"/>
<sequence>MEPLPASFRSLYRLLLRSCSASVLHHPTATKRLRLLYRPVFDAASGMMHKYRQNESSPEERARIANWLDTWNTRMDGTVDLLYNSSLSRGQAHQITRNLGHVVYSESKRQARLESTYPVWDATAAPTPAQTAKAYARLQKKKDEDSIVNQALGAWAEIIHLAEARDNLSLGRLILK</sequence>
<dbReference type="AlphaFoldDB" id="A0A5C3KYM0"/>
<protein>
    <submittedName>
        <fullName evidence="1">Uncharacterized protein</fullName>
    </submittedName>
</protein>
<organism evidence="1 2">
    <name type="scientific">Coprinopsis marcescibilis</name>
    <name type="common">Agaric fungus</name>
    <name type="synonym">Psathyrella marcescibilis</name>
    <dbReference type="NCBI Taxonomy" id="230819"/>
    <lineage>
        <taxon>Eukaryota</taxon>
        <taxon>Fungi</taxon>
        <taxon>Dikarya</taxon>
        <taxon>Basidiomycota</taxon>
        <taxon>Agaricomycotina</taxon>
        <taxon>Agaricomycetes</taxon>
        <taxon>Agaricomycetidae</taxon>
        <taxon>Agaricales</taxon>
        <taxon>Agaricineae</taxon>
        <taxon>Psathyrellaceae</taxon>
        <taxon>Coprinopsis</taxon>
    </lineage>
</organism>
<proteinExistence type="predicted"/>
<dbReference type="Proteomes" id="UP000307440">
    <property type="component" value="Unassembled WGS sequence"/>
</dbReference>
<dbReference type="EMBL" id="ML210183">
    <property type="protein sequence ID" value="TFK25676.1"/>
    <property type="molecule type" value="Genomic_DNA"/>
</dbReference>
<reference evidence="1 2" key="1">
    <citation type="journal article" date="2019" name="Nat. Ecol. Evol.">
        <title>Megaphylogeny resolves global patterns of mushroom evolution.</title>
        <authorList>
            <person name="Varga T."/>
            <person name="Krizsan K."/>
            <person name="Foldi C."/>
            <person name="Dima B."/>
            <person name="Sanchez-Garcia M."/>
            <person name="Sanchez-Ramirez S."/>
            <person name="Szollosi G.J."/>
            <person name="Szarkandi J.G."/>
            <person name="Papp V."/>
            <person name="Albert L."/>
            <person name="Andreopoulos W."/>
            <person name="Angelini C."/>
            <person name="Antonin V."/>
            <person name="Barry K.W."/>
            <person name="Bougher N.L."/>
            <person name="Buchanan P."/>
            <person name="Buyck B."/>
            <person name="Bense V."/>
            <person name="Catcheside P."/>
            <person name="Chovatia M."/>
            <person name="Cooper J."/>
            <person name="Damon W."/>
            <person name="Desjardin D."/>
            <person name="Finy P."/>
            <person name="Geml J."/>
            <person name="Haridas S."/>
            <person name="Hughes K."/>
            <person name="Justo A."/>
            <person name="Karasinski D."/>
            <person name="Kautmanova I."/>
            <person name="Kiss B."/>
            <person name="Kocsube S."/>
            <person name="Kotiranta H."/>
            <person name="LaButti K.M."/>
            <person name="Lechner B.E."/>
            <person name="Liimatainen K."/>
            <person name="Lipzen A."/>
            <person name="Lukacs Z."/>
            <person name="Mihaltcheva S."/>
            <person name="Morgado L.N."/>
            <person name="Niskanen T."/>
            <person name="Noordeloos M.E."/>
            <person name="Ohm R.A."/>
            <person name="Ortiz-Santana B."/>
            <person name="Ovrebo C."/>
            <person name="Racz N."/>
            <person name="Riley R."/>
            <person name="Savchenko A."/>
            <person name="Shiryaev A."/>
            <person name="Soop K."/>
            <person name="Spirin V."/>
            <person name="Szebenyi C."/>
            <person name="Tomsovsky M."/>
            <person name="Tulloss R.E."/>
            <person name="Uehling J."/>
            <person name="Grigoriev I.V."/>
            <person name="Vagvolgyi C."/>
            <person name="Papp T."/>
            <person name="Martin F.M."/>
            <person name="Miettinen O."/>
            <person name="Hibbett D.S."/>
            <person name="Nagy L.G."/>
        </authorList>
    </citation>
    <scope>NUCLEOTIDE SEQUENCE [LARGE SCALE GENOMIC DNA]</scope>
    <source>
        <strain evidence="1 2">CBS 121175</strain>
    </source>
</reference>
<keyword evidence="2" id="KW-1185">Reference proteome</keyword>
<feature type="non-terminal residue" evidence="1">
    <location>
        <position position="176"/>
    </location>
</feature>
<accession>A0A5C3KYM0</accession>
<gene>
    <name evidence="1" type="ORF">FA15DRAFT_556604</name>
</gene>